<keyword evidence="1" id="KW-0812">Transmembrane</keyword>
<dbReference type="AlphaFoldDB" id="A0A6M3ISS9"/>
<organism evidence="2">
    <name type="scientific">viral metagenome</name>
    <dbReference type="NCBI Taxonomy" id="1070528"/>
    <lineage>
        <taxon>unclassified sequences</taxon>
        <taxon>metagenomes</taxon>
        <taxon>organismal metagenomes</taxon>
    </lineage>
</organism>
<evidence type="ECO:0000256" key="1">
    <source>
        <dbReference type="SAM" id="Phobius"/>
    </source>
</evidence>
<proteinExistence type="predicted"/>
<sequence length="178" mass="20427">MILEDLIGQWWFWIVASIVAFFAGIGIVYGLDAVSKWLKSKADELGEDEWDRAYELLGPFIDQVIVAVFKLSEAASDEVGKRLDEVDKVALADALYDMALNWTQDNLPTWAVTLIFNFLTRERWHGMVEERFQELIDLWQEKSSELLDLLRPDAPTSARLFILAGSKPPRLQMHTLKN</sequence>
<gene>
    <name evidence="2" type="ORF">MM415B01060_0014</name>
</gene>
<evidence type="ECO:0000313" key="2">
    <source>
        <dbReference type="EMBL" id="QJA60739.1"/>
    </source>
</evidence>
<keyword evidence="1" id="KW-0472">Membrane</keyword>
<reference evidence="2" key="1">
    <citation type="submission" date="2020-03" db="EMBL/GenBank/DDBJ databases">
        <title>The deep terrestrial virosphere.</title>
        <authorList>
            <person name="Holmfeldt K."/>
            <person name="Nilsson E."/>
            <person name="Simone D."/>
            <person name="Lopez-Fernandez M."/>
            <person name="Wu X."/>
            <person name="de Brujin I."/>
            <person name="Lundin D."/>
            <person name="Andersson A."/>
            <person name="Bertilsson S."/>
            <person name="Dopson M."/>
        </authorList>
    </citation>
    <scope>NUCLEOTIDE SEQUENCE</scope>
    <source>
        <strain evidence="2">MM415B01060</strain>
    </source>
</reference>
<name>A0A6M3ISS9_9ZZZZ</name>
<accession>A0A6M3ISS9</accession>
<dbReference type="EMBL" id="MT141419">
    <property type="protein sequence ID" value="QJA60739.1"/>
    <property type="molecule type" value="Genomic_DNA"/>
</dbReference>
<protein>
    <submittedName>
        <fullName evidence="2">Uncharacterized protein</fullName>
    </submittedName>
</protein>
<feature type="transmembrane region" description="Helical" evidence="1">
    <location>
        <begin position="12"/>
        <end position="31"/>
    </location>
</feature>
<keyword evidence="1" id="KW-1133">Transmembrane helix</keyword>